<feature type="domain" description="RING-type" evidence="11">
    <location>
        <begin position="748"/>
        <end position="961"/>
    </location>
</feature>
<dbReference type="InterPro" id="IPR013083">
    <property type="entry name" value="Znf_RING/FYVE/PHD"/>
</dbReference>
<proteinExistence type="predicted"/>
<dbReference type="Pfam" id="PF01485">
    <property type="entry name" value="IBR"/>
    <property type="match status" value="1"/>
</dbReference>
<evidence type="ECO:0000259" key="10">
    <source>
        <dbReference type="PROSITE" id="PS50089"/>
    </source>
</evidence>
<organism evidence="12 13">
    <name type="scientific">Mya arenaria</name>
    <name type="common">Soft-shell clam</name>
    <dbReference type="NCBI Taxonomy" id="6604"/>
    <lineage>
        <taxon>Eukaryota</taxon>
        <taxon>Metazoa</taxon>
        <taxon>Spiralia</taxon>
        <taxon>Lophotrochozoa</taxon>
        <taxon>Mollusca</taxon>
        <taxon>Bivalvia</taxon>
        <taxon>Autobranchia</taxon>
        <taxon>Heteroconchia</taxon>
        <taxon>Euheterodonta</taxon>
        <taxon>Imparidentia</taxon>
        <taxon>Neoheterodontei</taxon>
        <taxon>Myida</taxon>
        <taxon>Myoidea</taxon>
        <taxon>Myidae</taxon>
        <taxon>Mya</taxon>
    </lineage>
</organism>
<evidence type="ECO:0000259" key="11">
    <source>
        <dbReference type="PROSITE" id="PS51873"/>
    </source>
</evidence>
<dbReference type="InterPro" id="IPR018957">
    <property type="entry name" value="Znf_C3HC4_RING-type"/>
</dbReference>
<keyword evidence="8" id="KW-0862">Zinc</keyword>
<dbReference type="Proteomes" id="UP001164746">
    <property type="component" value="Chromosome 15"/>
</dbReference>
<dbReference type="InterPro" id="IPR002867">
    <property type="entry name" value="IBR_dom"/>
</dbReference>
<evidence type="ECO:0000256" key="9">
    <source>
        <dbReference type="PROSITE-ProRule" id="PRU00175"/>
    </source>
</evidence>
<dbReference type="SUPFAM" id="SSF57850">
    <property type="entry name" value="RING/U-box"/>
    <property type="match status" value="3"/>
</dbReference>
<dbReference type="Pfam" id="PF07717">
    <property type="entry name" value="OB_NTP_bind"/>
    <property type="match status" value="1"/>
</dbReference>
<evidence type="ECO:0000256" key="4">
    <source>
        <dbReference type="ARBA" id="ARBA00022723"/>
    </source>
</evidence>
<keyword evidence="13" id="KW-1185">Reference proteome</keyword>
<dbReference type="InterPro" id="IPR031127">
    <property type="entry name" value="E3_UB_ligase_RBR"/>
</dbReference>
<evidence type="ECO:0000313" key="13">
    <source>
        <dbReference type="Proteomes" id="UP001164746"/>
    </source>
</evidence>
<dbReference type="PROSITE" id="PS50089">
    <property type="entry name" value="ZF_RING_2"/>
    <property type="match status" value="1"/>
</dbReference>
<evidence type="ECO:0000256" key="1">
    <source>
        <dbReference type="ARBA" id="ARBA00001798"/>
    </source>
</evidence>
<dbReference type="Pfam" id="PF00097">
    <property type="entry name" value="zf-C3HC4"/>
    <property type="match status" value="1"/>
</dbReference>
<evidence type="ECO:0000256" key="7">
    <source>
        <dbReference type="ARBA" id="ARBA00022786"/>
    </source>
</evidence>
<dbReference type="PROSITE" id="PS00518">
    <property type="entry name" value="ZF_RING_1"/>
    <property type="match status" value="1"/>
</dbReference>
<dbReference type="InterPro" id="IPR017907">
    <property type="entry name" value="Znf_RING_CS"/>
</dbReference>
<dbReference type="Gene3D" id="1.20.120.1750">
    <property type="match status" value="1"/>
</dbReference>
<dbReference type="EC" id="2.3.2.31" evidence="2"/>
<dbReference type="Pfam" id="PF24471">
    <property type="entry name" value="KH_DEAH11"/>
    <property type="match status" value="1"/>
</dbReference>
<sequence length="961" mass="109116">MLSVYREWDKVNEKEKGKWCNTKSVNGKSMKGVREMVDEICTSLKRELDVNIRHNFIEVAEADSRIGKLIFECMYSNLGYYLGHESAGYLIVNRNHRVQIHPSSALISLGCQPEWIVFNRVLKTSADFITEITPVPEDYIKEAERLGKIKLDRTALHNQRIERVSTIPVGKHVFWKFVGPMHKERKSLEADIQDVCNGSNVIIEANRRRGEVVLFTVPQYSKLALDILKKNLKPLPSQLLNERIEKPLCESEVRVVIKEGGEVADILMPDQYRVCNIKKNDSAENSLTEDEVHTVLSQFGPLEQIWQTTENRSTNSMFWGKVTFTNASDANEAVSGIRYEEDSLFSLVPSTFTKNRHIRQQGFTMKLSWTRRKPEDVVRLLMTRIQVLDGDISVQPAKERLDDKKSDLFIRGIPLTVCEDDIKEGLANSLGVVNSKERFTVFIPRENCTLRTNELGLVRTELTNLLSTLSRPEHFRSNVVEYRQQTVTAFAFVTFNNAEMCEHVADRINDGGCYINDCKLRAEVEYKSSVHVKRFLFDLLKQDINEKVEMYRTQSQSTTVEIRSLISGNFSLDIQSISSQNLARAKVSFDKLVQGEVLDCDVINNIQVLFFGDGLAKIKEIEKFSGAVIILDERRMQISVQGSTASKKTAIALIRTEVLRCADSKETIVRLKGEDNPPGLMKALVVKYGIKLDELKTKTGLSSITLNFRYHEISLSGKDGAVVKAISIIGELKESLSRDKTAANASTDLPDCPVCLTPINEEDMFRLEYCGHAYCETCLTNQIRFAIQNKEFPVSCAVQNCDKGFVARDFNFQMGNNFIMPSELVQASMTSFVRRHNKEYKFCPTPNCNMVYKVSGIGGRFDCVLCKSSTCTKCHIEFHEGLTCAMYISAKNDEDSVRRWINEDPQNRKSCPVCNISIEKIDGCYHITCKCGSHVCWKCLKYFSSMSACYGHMQAEHDSFV</sequence>
<dbReference type="InterPro" id="IPR011709">
    <property type="entry name" value="DEAD-box_helicase_OB_fold"/>
</dbReference>
<dbReference type="InterPro" id="IPR013087">
    <property type="entry name" value="Znf_C2H2_type"/>
</dbReference>
<keyword evidence="7" id="KW-0833">Ubl conjugation pathway</keyword>
<dbReference type="SMART" id="SM00647">
    <property type="entry name" value="IBR"/>
    <property type="match status" value="2"/>
</dbReference>
<dbReference type="InterPro" id="IPR056245">
    <property type="entry name" value="KH_DEAH11/12"/>
</dbReference>
<keyword evidence="3" id="KW-0808">Transferase</keyword>
<dbReference type="CDD" id="cd00590">
    <property type="entry name" value="RRM_SF"/>
    <property type="match status" value="1"/>
</dbReference>
<reference evidence="12" key="1">
    <citation type="submission" date="2022-11" db="EMBL/GenBank/DDBJ databases">
        <title>Centuries of genome instability and evolution in soft-shell clam transmissible cancer (bioRxiv).</title>
        <authorList>
            <person name="Hart S.F.M."/>
            <person name="Yonemitsu M.A."/>
            <person name="Giersch R.M."/>
            <person name="Beal B.F."/>
            <person name="Arriagada G."/>
            <person name="Davis B.W."/>
            <person name="Ostrander E.A."/>
            <person name="Goff S.P."/>
            <person name="Metzger M.J."/>
        </authorList>
    </citation>
    <scope>NUCLEOTIDE SEQUENCE</scope>
    <source>
        <strain evidence="12">MELC-2E11</strain>
        <tissue evidence="12">Siphon/mantle</tissue>
    </source>
</reference>
<dbReference type="Pfam" id="PF00076">
    <property type="entry name" value="RRM_1"/>
    <property type="match status" value="1"/>
</dbReference>
<dbReference type="Gene3D" id="3.30.40.10">
    <property type="entry name" value="Zinc/RING finger domain, C3HC4 (zinc finger)"/>
    <property type="match status" value="1"/>
</dbReference>
<dbReference type="InterPro" id="IPR001841">
    <property type="entry name" value="Znf_RING"/>
</dbReference>
<dbReference type="PANTHER" id="PTHR11685">
    <property type="entry name" value="RBR FAMILY RING FINGER AND IBR DOMAIN-CONTAINING"/>
    <property type="match status" value="1"/>
</dbReference>
<dbReference type="InterPro" id="IPR000504">
    <property type="entry name" value="RRM_dom"/>
</dbReference>
<dbReference type="Pfam" id="PF26200">
    <property type="entry name" value="Rcat_RNF216"/>
    <property type="match status" value="1"/>
</dbReference>
<accession>A0ABY7G7I9</accession>
<evidence type="ECO:0000256" key="2">
    <source>
        <dbReference type="ARBA" id="ARBA00012251"/>
    </source>
</evidence>
<dbReference type="CDD" id="cd20335">
    <property type="entry name" value="BRcat_RBR"/>
    <property type="match status" value="1"/>
</dbReference>
<evidence type="ECO:0000256" key="5">
    <source>
        <dbReference type="ARBA" id="ARBA00022737"/>
    </source>
</evidence>
<name>A0ABY7G7I9_MYAAR</name>
<dbReference type="PROSITE" id="PS00028">
    <property type="entry name" value="ZINC_FINGER_C2H2_1"/>
    <property type="match status" value="1"/>
</dbReference>
<feature type="domain" description="RING-type" evidence="10">
    <location>
        <begin position="752"/>
        <end position="800"/>
    </location>
</feature>
<keyword evidence="6 9" id="KW-0863">Zinc-finger</keyword>
<evidence type="ECO:0000256" key="6">
    <source>
        <dbReference type="ARBA" id="ARBA00022771"/>
    </source>
</evidence>
<dbReference type="SUPFAM" id="SSF54928">
    <property type="entry name" value="RNA-binding domain, RBD"/>
    <property type="match status" value="1"/>
</dbReference>
<protein>
    <recommendedName>
        <fullName evidence="2">RBR-type E3 ubiquitin transferase</fullName>
        <ecNumber evidence="2">2.3.2.31</ecNumber>
    </recommendedName>
</protein>
<dbReference type="PROSITE" id="PS51873">
    <property type="entry name" value="TRIAD"/>
    <property type="match status" value="1"/>
</dbReference>
<comment type="catalytic activity">
    <reaction evidence="1">
        <text>[E2 ubiquitin-conjugating enzyme]-S-ubiquitinyl-L-cysteine + [acceptor protein]-L-lysine = [E2 ubiquitin-conjugating enzyme]-L-cysteine + [acceptor protein]-N(6)-ubiquitinyl-L-lysine.</text>
        <dbReference type="EC" id="2.3.2.31"/>
    </reaction>
</comment>
<keyword evidence="5" id="KW-0677">Repeat</keyword>
<evidence type="ECO:0000313" key="12">
    <source>
        <dbReference type="EMBL" id="WAR27221.1"/>
    </source>
</evidence>
<dbReference type="InterPro" id="IPR035979">
    <property type="entry name" value="RBD_domain_sf"/>
</dbReference>
<evidence type="ECO:0000256" key="3">
    <source>
        <dbReference type="ARBA" id="ARBA00022679"/>
    </source>
</evidence>
<dbReference type="EMBL" id="CP111026">
    <property type="protein sequence ID" value="WAR27221.1"/>
    <property type="molecule type" value="Genomic_DNA"/>
</dbReference>
<gene>
    <name evidence="12" type="ORF">MAR_012925</name>
</gene>
<dbReference type="InterPro" id="IPR044066">
    <property type="entry name" value="TRIAD_supradom"/>
</dbReference>
<evidence type="ECO:0000256" key="8">
    <source>
        <dbReference type="ARBA" id="ARBA00022833"/>
    </source>
</evidence>
<keyword evidence="4" id="KW-0479">Metal-binding</keyword>